<keyword evidence="3" id="KW-1185">Reference proteome</keyword>
<keyword evidence="2" id="KW-0808">Transferase</keyword>
<dbReference type="RefSeq" id="WP_094324770.1">
    <property type="nucleotide sequence ID" value="NZ_CP022347.1"/>
</dbReference>
<dbReference type="CDD" id="cd00761">
    <property type="entry name" value="Glyco_tranf_GTA_type"/>
    <property type="match status" value="1"/>
</dbReference>
<dbReference type="InterPro" id="IPR001173">
    <property type="entry name" value="Glyco_trans_2-like"/>
</dbReference>
<dbReference type="KEGG" id="cavi:CAV_0312"/>
<dbReference type="PANTHER" id="PTHR22916:SF3">
    <property type="entry name" value="UDP-GLCNAC:BETAGAL BETA-1,3-N-ACETYLGLUCOSAMINYLTRANSFERASE-LIKE PROTEIN 1"/>
    <property type="match status" value="1"/>
</dbReference>
<dbReference type="Proteomes" id="UP000201169">
    <property type="component" value="Chromosome"/>
</dbReference>
<evidence type="ECO:0000313" key="2">
    <source>
        <dbReference type="EMBL" id="ASQ29981.1"/>
    </source>
</evidence>
<dbReference type="AlphaFoldDB" id="A0A222MVZ4"/>
<gene>
    <name evidence="2" type="ORF">CAV_0312</name>
</gene>
<dbReference type="PANTHER" id="PTHR22916">
    <property type="entry name" value="GLYCOSYLTRANSFERASE"/>
    <property type="match status" value="1"/>
</dbReference>
<reference evidence="2 3" key="1">
    <citation type="submission" date="2017-07" db="EMBL/GenBank/DDBJ databases">
        <title>Analysis of two Campylobacter avium genomes and identification of a novel hippuricase gene.</title>
        <authorList>
            <person name="Miller W.G."/>
            <person name="Chapman M.H."/>
            <person name="Yee E."/>
            <person name="Revez J."/>
            <person name="Bono J.L."/>
            <person name="Rossi M."/>
        </authorList>
    </citation>
    <scope>NUCLEOTIDE SEQUENCE [LARGE SCALE GENOMIC DNA]</scope>
    <source>
        <strain evidence="2 3">LMG 24591</strain>
    </source>
</reference>
<dbReference type="Gene3D" id="3.90.550.10">
    <property type="entry name" value="Spore Coat Polysaccharide Biosynthesis Protein SpsA, Chain A"/>
    <property type="match status" value="1"/>
</dbReference>
<proteinExistence type="predicted"/>
<evidence type="ECO:0000259" key="1">
    <source>
        <dbReference type="Pfam" id="PF00535"/>
    </source>
</evidence>
<feature type="domain" description="Glycosyltransferase 2-like" evidence="1">
    <location>
        <begin position="7"/>
        <end position="142"/>
    </location>
</feature>
<dbReference type="SUPFAM" id="SSF53448">
    <property type="entry name" value="Nucleotide-diphospho-sugar transferases"/>
    <property type="match status" value="1"/>
</dbReference>
<name>A0A222MVZ4_9BACT</name>
<dbReference type="OrthoDB" id="5372349at2"/>
<sequence>MQNPKISVLIPSYNSIKYIQEALESVQKQSLKDIEILCIDAYSNDGTLEFLQEKAKEDERIKLILSSKKSLGYQLNLGFDNACGEYVSIVESDDYVKEDMCEKLYNLALKTKCEVIKADMIKFTRKKRQKNIYRSIYDEKDLYEKILDKKHKNSLAKHSWTINQSAIYKLDFIRKFKIRANESEGASYQDCALWILFIFLAPSIYLHPEAFYFYRQDNENSSIHSKEKVYAVCDEFAFTDSFLNEYKDIKDELYPAILYRKYVTYWWNFKRIDDKFKEDFLKVFASEFKDELDKLDPYFFGKGAIKELKKIIANPVKFYKDYKSPAFKIRKFGARYKNRFLKLIKLKD</sequence>
<accession>A0A222MVZ4</accession>
<dbReference type="Pfam" id="PF00535">
    <property type="entry name" value="Glycos_transf_2"/>
    <property type="match status" value="1"/>
</dbReference>
<evidence type="ECO:0000313" key="3">
    <source>
        <dbReference type="Proteomes" id="UP000201169"/>
    </source>
</evidence>
<protein>
    <submittedName>
        <fullName evidence="2">Glycosyltransferase, family 2</fullName>
    </submittedName>
</protein>
<dbReference type="GO" id="GO:0016758">
    <property type="term" value="F:hexosyltransferase activity"/>
    <property type="evidence" value="ECO:0007669"/>
    <property type="project" value="UniProtKB-ARBA"/>
</dbReference>
<organism evidence="2 3">
    <name type="scientific">Campylobacter avium LMG 24591</name>
    <dbReference type="NCBI Taxonomy" id="522484"/>
    <lineage>
        <taxon>Bacteria</taxon>
        <taxon>Pseudomonadati</taxon>
        <taxon>Campylobacterota</taxon>
        <taxon>Epsilonproteobacteria</taxon>
        <taxon>Campylobacterales</taxon>
        <taxon>Campylobacteraceae</taxon>
        <taxon>Campylobacter</taxon>
    </lineage>
</organism>
<dbReference type="EMBL" id="CP022347">
    <property type="protein sequence ID" value="ASQ29981.1"/>
    <property type="molecule type" value="Genomic_DNA"/>
</dbReference>
<dbReference type="InterPro" id="IPR029044">
    <property type="entry name" value="Nucleotide-diphossugar_trans"/>
</dbReference>